<dbReference type="SUPFAM" id="SSF48179">
    <property type="entry name" value="6-phosphogluconate dehydrogenase C-terminal domain-like"/>
    <property type="match status" value="1"/>
</dbReference>
<feature type="domain" description="Pyrroline-5-carboxylate reductase dimerisation" evidence="1">
    <location>
        <begin position="1"/>
        <end position="56"/>
    </location>
</feature>
<sequence>MIIGMGTLFSKRLYNLQTLQEKVKVPGGVTGVGLEVLKQRKACSMIIAATHENLQKINAF</sequence>
<reference evidence="3" key="1">
    <citation type="submission" date="2019-01" db="EMBL/GenBank/DDBJ databases">
        <title>Genomic analysis of Salicibibacter sp. NKC3-5.</title>
        <authorList>
            <person name="Oh Y.J."/>
        </authorList>
    </citation>
    <scope>NUCLEOTIDE SEQUENCE [LARGE SCALE GENOMIC DNA]</scope>
    <source>
        <strain evidence="3">NKC3-5</strain>
    </source>
</reference>
<name>A0A514LM82_9BACI</name>
<dbReference type="Pfam" id="PF14748">
    <property type="entry name" value="P5CR_dimer"/>
    <property type="match status" value="1"/>
</dbReference>
<keyword evidence="3" id="KW-1185">Reference proteome</keyword>
<dbReference type="InterPro" id="IPR029036">
    <property type="entry name" value="P5CR_dimer"/>
</dbReference>
<evidence type="ECO:0000313" key="2">
    <source>
        <dbReference type="EMBL" id="QDI92913.1"/>
    </source>
</evidence>
<dbReference type="KEGG" id="sale:EPH95_18530"/>
<organism evidence="2 3">
    <name type="scientific">Salicibibacter halophilus</name>
    <dbReference type="NCBI Taxonomy" id="2502791"/>
    <lineage>
        <taxon>Bacteria</taxon>
        <taxon>Bacillati</taxon>
        <taxon>Bacillota</taxon>
        <taxon>Bacilli</taxon>
        <taxon>Bacillales</taxon>
        <taxon>Bacillaceae</taxon>
        <taxon>Salicibibacter</taxon>
    </lineage>
</organism>
<evidence type="ECO:0000313" key="3">
    <source>
        <dbReference type="Proteomes" id="UP000319756"/>
    </source>
</evidence>
<protein>
    <recommendedName>
        <fullName evidence="1">Pyrroline-5-carboxylate reductase dimerisation domain-containing protein</fullName>
    </recommendedName>
</protein>
<proteinExistence type="predicted"/>
<dbReference type="AlphaFoldDB" id="A0A514LM82"/>
<evidence type="ECO:0000259" key="1">
    <source>
        <dbReference type="Pfam" id="PF14748"/>
    </source>
</evidence>
<dbReference type="Gene3D" id="1.10.3730.10">
    <property type="entry name" value="ProC C-terminal domain-like"/>
    <property type="match status" value="1"/>
</dbReference>
<gene>
    <name evidence="2" type="ORF">EPH95_18530</name>
</gene>
<dbReference type="EMBL" id="CP035485">
    <property type="protein sequence ID" value="QDI92913.1"/>
    <property type="molecule type" value="Genomic_DNA"/>
</dbReference>
<dbReference type="Proteomes" id="UP000319756">
    <property type="component" value="Chromosome"/>
</dbReference>
<accession>A0A514LM82</accession>
<dbReference type="InterPro" id="IPR008927">
    <property type="entry name" value="6-PGluconate_DH-like_C_sf"/>
</dbReference>